<proteinExistence type="predicted"/>
<dbReference type="AlphaFoldDB" id="A0A821X9T8"/>
<gene>
    <name evidence="1" type="ORF">PMACD_LOCUS14205</name>
</gene>
<name>A0A821X9T8_9NEOP</name>
<evidence type="ECO:0000313" key="2">
    <source>
        <dbReference type="Proteomes" id="UP000663880"/>
    </source>
</evidence>
<reference evidence="1" key="1">
    <citation type="submission" date="2021-02" db="EMBL/GenBank/DDBJ databases">
        <authorList>
            <person name="Steward A R."/>
        </authorList>
    </citation>
    <scope>NUCLEOTIDE SEQUENCE</scope>
</reference>
<sequence length="78" mass="9448">MIKVIKDDARANYYKNSYYAEEEFKRAMVIKKKKDIDIEVKKPYTTKPGLAKRKKADLMELINKNHIPRYYRPFYKSL</sequence>
<organism evidence="1 2">
    <name type="scientific">Pieris macdunnoughi</name>
    <dbReference type="NCBI Taxonomy" id="345717"/>
    <lineage>
        <taxon>Eukaryota</taxon>
        <taxon>Metazoa</taxon>
        <taxon>Ecdysozoa</taxon>
        <taxon>Arthropoda</taxon>
        <taxon>Hexapoda</taxon>
        <taxon>Insecta</taxon>
        <taxon>Pterygota</taxon>
        <taxon>Neoptera</taxon>
        <taxon>Endopterygota</taxon>
        <taxon>Lepidoptera</taxon>
        <taxon>Glossata</taxon>
        <taxon>Ditrysia</taxon>
        <taxon>Papilionoidea</taxon>
        <taxon>Pieridae</taxon>
        <taxon>Pierinae</taxon>
        <taxon>Pieris</taxon>
    </lineage>
</organism>
<dbReference type="OrthoDB" id="6776127at2759"/>
<keyword evidence="2" id="KW-1185">Reference proteome</keyword>
<protein>
    <submittedName>
        <fullName evidence="1">Uncharacterized protein</fullName>
    </submittedName>
</protein>
<comment type="caution">
    <text evidence="1">The sequence shown here is derived from an EMBL/GenBank/DDBJ whole genome shotgun (WGS) entry which is preliminary data.</text>
</comment>
<accession>A0A821X9T8</accession>
<evidence type="ECO:0000313" key="1">
    <source>
        <dbReference type="EMBL" id="CAF4935247.1"/>
    </source>
</evidence>
<dbReference type="EMBL" id="CAJOBZ010000064">
    <property type="protein sequence ID" value="CAF4935247.1"/>
    <property type="molecule type" value="Genomic_DNA"/>
</dbReference>
<dbReference type="Proteomes" id="UP000663880">
    <property type="component" value="Unassembled WGS sequence"/>
</dbReference>